<reference evidence="2" key="1">
    <citation type="submission" date="2016-11" db="UniProtKB">
        <authorList>
            <consortium name="WormBaseParasite"/>
        </authorList>
    </citation>
    <scope>IDENTIFICATION</scope>
    <source>
        <strain evidence="2">KR3021</strain>
    </source>
</reference>
<name>A0AC35UFL1_9BILA</name>
<dbReference type="WBParaSite" id="RSKR_0001036500.1">
    <property type="protein sequence ID" value="RSKR_0001036500.1"/>
    <property type="gene ID" value="RSKR_0001036500"/>
</dbReference>
<sequence>MNLINVVAILVALTSINASPANRLIQIACERNPALEMCASHFRMRDSPMEQEKHHSVPLVIPPSVSDHGVFRSFRDVPLSTSDKDEISELIKSTLGAANNNHKHGRGKLPQSVIDTCTPDCTSPHCTMECKCAKTHPTVHAKCNPPANSEAASSCQIWYNRCTMYAPVQY</sequence>
<accession>A0AC35UFL1</accession>
<organism evidence="1 2">
    <name type="scientific">Rhabditophanes sp. KR3021</name>
    <dbReference type="NCBI Taxonomy" id="114890"/>
    <lineage>
        <taxon>Eukaryota</taxon>
        <taxon>Metazoa</taxon>
        <taxon>Ecdysozoa</taxon>
        <taxon>Nematoda</taxon>
        <taxon>Chromadorea</taxon>
        <taxon>Rhabditida</taxon>
        <taxon>Tylenchina</taxon>
        <taxon>Panagrolaimomorpha</taxon>
        <taxon>Strongyloidoidea</taxon>
        <taxon>Alloionematidae</taxon>
        <taxon>Rhabditophanes</taxon>
    </lineage>
</organism>
<evidence type="ECO:0000313" key="2">
    <source>
        <dbReference type="WBParaSite" id="RSKR_0001036500.1"/>
    </source>
</evidence>
<protein>
    <submittedName>
        <fullName evidence="2">Kazal-like domain-containing protein</fullName>
    </submittedName>
</protein>
<proteinExistence type="predicted"/>
<dbReference type="Proteomes" id="UP000095286">
    <property type="component" value="Unplaced"/>
</dbReference>
<evidence type="ECO:0000313" key="1">
    <source>
        <dbReference type="Proteomes" id="UP000095286"/>
    </source>
</evidence>